<gene>
    <name evidence="2" type="ORF">C8J24_2198</name>
</gene>
<evidence type="ECO:0000313" key="3">
    <source>
        <dbReference type="Proteomes" id="UP000240996"/>
    </source>
</evidence>
<reference evidence="2 3" key="1">
    <citation type="submission" date="2018-04" db="EMBL/GenBank/DDBJ databases">
        <title>Genomic Encyclopedia of Type Strains, Phase III (KMG-III): the genomes of soil and plant-associated and newly described type strains.</title>
        <authorList>
            <person name="Whitman W."/>
        </authorList>
    </citation>
    <scope>NUCLEOTIDE SEQUENCE [LARGE SCALE GENOMIC DNA]</scope>
    <source>
        <strain evidence="2 3">NW12</strain>
    </source>
</reference>
<accession>A0A2T4YR19</accession>
<organism evidence="2 3">
    <name type="scientific">Sphingomonas aerolata</name>
    <dbReference type="NCBI Taxonomy" id="185951"/>
    <lineage>
        <taxon>Bacteria</taxon>
        <taxon>Pseudomonadati</taxon>
        <taxon>Pseudomonadota</taxon>
        <taxon>Alphaproteobacteria</taxon>
        <taxon>Sphingomonadales</taxon>
        <taxon>Sphingomonadaceae</taxon>
        <taxon>Sphingomonas</taxon>
    </lineage>
</organism>
<keyword evidence="3" id="KW-1185">Reference proteome</keyword>
<evidence type="ECO:0000313" key="2">
    <source>
        <dbReference type="EMBL" id="PTM45965.1"/>
    </source>
</evidence>
<dbReference type="EMBL" id="PZZN01000002">
    <property type="protein sequence ID" value="PTM45965.1"/>
    <property type="molecule type" value="Genomic_DNA"/>
</dbReference>
<feature type="chain" id="PRO_5015469635" evidence="1">
    <location>
        <begin position="23"/>
        <end position="97"/>
    </location>
</feature>
<name>A0A2T4YR19_9SPHN</name>
<proteinExistence type="predicted"/>
<sequence>MRKTVYILAAAAAALTSTIGMAKEAKQSFEYEGSTYVYTSSVENGRQVINGRRFPSGQAFHLIVRGDRVSGTAGGVPVAFATTEASGAAGGIAAVAR</sequence>
<evidence type="ECO:0000256" key="1">
    <source>
        <dbReference type="SAM" id="SignalP"/>
    </source>
</evidence>
<dbReference type="RefSeq" id="WP_031394322.1">
    <property type="nucleotide sequence ID" value="NZ_CP098762.1"/>
</dbReference>
<protein>
    <submittedName>
        <fullName evidence="2">Uncharacterized protein</fullName>
    </submittedName>
</protein>
<dbReference type="Proteomes" id="UP000240996">
    <property type="component" value="Unassembled WGS sequence"/>
</dbReference>
<dbReference type="GeneID" id="93690662"/>
<comment type="caution">
    <text evidence="2">The sequence shown here is derived from an EMBL/GenBank/DDBJ whole genome shotgun (WGS) entry which is preliminary data.</text>
</comment>
<dbReference type="AlphaFoldDB" id="A0A2T4YR19"/>
<feature type="signal peptide" evidence="1">
    <location>
        <begin position="1"/>
        <end position="22"/>
    </location>
</feature>
<keyword evidence="1" id="KW-0732">Signal</keyword>